<protein>
    <submittedName>
        <fullName evidence="2">Uncharacterized protein</fullName>
    </submittedName>
</protein>
<name>A0A3N4KLU6_9PEZI</name>
<evidence type="ECO:0000256" key="1">
    <source>
        <dbReference type="SAM" id="Phobius"/>
    </source>
</evidence>
<dbReference type="InParanoid" id="A0A3N4KLU6"/>
<reference evidence="2 3" key="1">
    <citation type="journal article" date="2018" name="Nat. Ecol. Evol.">
        <title>Pezizomycetes genomes reveal the molecular basis of ectomycorrhizal truffle lifestyle.</title>
        <authorList>
            <person name="Murat C."/>
            <person name="Payen T."/>
            <person name="Noel B."/>
            <person name="Kuo A."/>
            <person name="Morin E."/>
            <person name="Chen J."/>
            <person name="Kohler A."/>
            <person name="Krizsan K."/>
            <person name="Balestrini R."/>
            <person name="Da Silva C."/>
            <person name="Montanini B."/>
            <person name="Hainaut M."/>
            <person name="Levati E."/>
            <person name="Barry K.W."/>
            <person name="Belfiori B."/>
            <person name="Cichocki N."/>
            <person name="Clum A."/>
            <person name="Dockter R.B."/>
            <person name="Fauchery L."/>
            <person name="Guy J."/>
            <person name="Iotti M."/>
            <person name="Le Tacon F."/>
            <person name="Lindquist E.A."/>
            <person name="Lipzen A."/>
            <person name="Malagnac F."/>
            <person name="Mello A."/>
            <person name="Molinier V."/>
            <person name="Miyauchi S."/>
            <person name="Poulain J."/>
            <person name="Riccioni C."/>
            <person name="Rubini A."/>
            <person name="Sitrit Y."/>
            <person name="Splivallo R."/>
            <person name="Traeger S."/>
            <person name="Wang M."/>
            <person name="Zifcakova L."/>
            <person name="Wipf D."/>
            <person name="Zambonelli A."/>
            <person name="Paolocci F."/>
            <person name="Nowrousian M."/>
            <person name="Ottonello S."/>
            <person name="Baldrian P."/>
            <person name="Spatafora J.W."/>
            <person name="Henrissat B."/>
            <person name="Nagy L.G."/>
            <person name="Aury J.M."/>
            <person name="Wincker P."/>
            <person name="Grigoriev I.V."/>
            <person name="Bonfante P."/>
            <person name="Martin F.M."/>
        </authorList>
    </citation>
    <scope>NUCLEOTIDE SEQUENCE [LARGE SCALE GENOMIC DNA]</scope>
    <source>
        <strain evidence="2 3">CCBAS932</strain>
    </source>
</reference>
<dbReference type="Proteomes" id="UP000277580">
    <property type="component" value="Unassembled WGS sequence"/>
</dbReference>
<organism evidence="2 3">
    <name type="scientific">Morchella conica CCBAS932</name>
    <dbReference type="NCBI Taxonomy" id="1392247"/>
    <lineage>
        <taxon>Eukaryota</taxon>
        <taxon>Fungi</taxon>
        <taxon>Dikarya</taxon>
        <taxon>Ascomycota</taxon>
        <taxon>Pezizomycotina</taxon>
        <taxon>Pezizomycetes</taxon>
        <taxon>Pezizales</taxon>
        <taxon>Morchellaceae</taxon>
        <taxon>Morchella</taxon>
    </lineage>
</organism>
<keyword evidence="1" id="KW-0472">Membrane</keyword>
<gene>
    <name evidence="2" type="ORF">P167DRAFT_218218</name>
</gene>
<keyword evidence="3" id="KW-1185">Reference proteome</keyword>
<keyword evidence="1" id="KW-0812">Transmembrane</keyword>
<feature type="transmembrane region" description="Helical" evidence="1">
    <location>
        <begin position="154"/>
        <end position="176"/>
    </location>
</feature>
<dbReference type="EMBL" id="ML119135">
    <property type="protein sequence ID" value="RPB11547.1"/>
    <property type="molecule type" value="Genomic_DNA"/>
</dbReference>
<dbReference type="AlphaFoldDB" id="A0A3N4KLU6"/>
<evidence type="ECO:0000313" key="2">
    <source>
        <dbReference type="EMBL" id="RPB11547.1"/>
    </source>
</evidence>
<evidence type="ECO:0000313" key="3">
    <source>
        <dbReference type="Proteomes" id="UP000277580"/>
    </source>
</evidence>
<proteinExistence type="predicted"/>
<sequence>MSGHRTVGLKIHPSALGICFMSVCAGIHDHVEYMMVDDRRTLCADRSSLAWRGEVNAHFWFPTSRINLTLTQAISCYYCGHPPHHSSRQREYHHLRFTPTQQPPTLYLPSIRQFEPTPKEKYRLSCHSRGIEYQPHRTSTGGGTRSQCPAWERLGYHSFFLLFSLLFPSFFITCVLHRSGTS</sequence>
<keyword evidence="1" id="KW-1133">Transmembrane helix</keyword>
<accession>A0A3N4KLU6</accession>